<evidence type="ECO:0000256" key="11">
    <source>
        <dbReference type="SAM" id="Phobius"/>
    </source>
</evidence>
<protein>
    <recommendedName>
        <fullName evidence="3">RING-type E3 ubiquitin transferase</fullName>
        <ecNumber evidence="3">2.3.2.27</ecNumber>
    </recommendedName>
</protein>
<dbReference type="EC" id="2.3.2.27" evidence="3"/>
<keyword evidence="14" id="KW-1185">Reference proteome</keyword>
<sequence>MYISAVCVLSAPDTPPYTDYGSRDAIRPSGTKIVVIGLIVLIVLIFLTFIYRAYVRCYWLPRSLRRMTSVRHRRPTQGESTGGGLDKAILQTLPTFEFSEARLNNPCGKDTRIANECIVCLIGFVDDDICRLLPKCRHSFHAECVDKWFLSHTSCPMFRTPAEMIPAEDIKISSESIDALIVPHQEINGPRERSDSTAYEDNNLSVTITRTPRSLSAASVSIQENPTDDIRIKRSISLFSGQRDEVLQCLQKRLETFSYTFNGRSNTRNETLDEQMSERTRRSHTMKEGTHHHGGIATDTDVQSDICLGSHASQKTTPIHLPSYGDRSFSDRLATSSKSH</sequence>
<dbReference type="InterPro" id="IPR013083">
    <property type="entry name" value="Znf_RING/FYVE/PHD"/>
</dbReference>
<keyword evidence="11" id="KW-0472">Membrane</keyword>
<comment type="pathway">
    <text evidence="2">Protein modification; protein ubiquitination.</text>
</comment>
<organism evidence="13 14">
    <name type="scientific">Ceratopteris richardii</name>
    <name type="common">Triangle waterfern</name>
    <dbReference type="NCBI Taxonomy" id="49495"/>
    <lineage>
        <taxon>Eukaryota</taxon>
        <taxon>Viridiplantae</taxon>
        <taxon>Streptophyta</taxon>
        <taxon>Embryophyta</taxon>
        <taxon>Tracheophyta</taxon>
        <taxon>Polypodiopsida</taxon>
        <taxon>Polypodiidae</taxon>
        <taxon>Polypodiales</taxon>
        <taxon>Pteridineae</taxon>
        <taxon>Pteridaceae</taxon>
        <taxon>Parkerioideae</taxon>
        <taxon>Ceratopteris</taxon>
    </lineage>
</organism>
<keyword evidence="4" id="KW-0808">Transferase</keyword>
<keyword evidence="5" id="KW-0479">Metal-binding</keyword>
<accession>A0A8T2VT79</accession>
<evidence type="ECO:0000256" key="10">
    <source>
        <dbReference type="SAM" id="MobiDB-lite"/>
    </source>
</evidence>
<evidence type="ECO:0000256" key="5">
    <source>
        <dbReference type="ARBA" id="ARBA00022723"/>
    </source>
</evidence>
<dbReference type="InterPro" id="IPR001841">
    <property type="entry name" value="Znf_RING"/>
</dbReference>
<reference evidence="13" key="1">
    <citation type="submission" date="2021-08" db="EMBL/GenBank/DDBJ databases">
        <title>WGS assembly of Ceratopteris richardii.</title>
        <authorList>
            <person name="Marchant D.B."/>
            <person name="Chen G."/>
            <person name="Jenkins J."/>
            <person name="Shu S."/>
            <person name="Leebens-Mack J."/>
            <person name="Grimwood J."/>
            <person name="Schmutz J."/>
            <person name="Soltis P."/>
            <person name="Soltis D."/>
            <person name="Chen Z.-H."/>
        </authorList>
    </citation>
    <scope>NUCLEOTIDE SEQUENCE</scope>
    <source>
        <strain evidence="13">Whitten #5841</strain>
        <tissue evidence="13">Leaf</tissue>
    </source>
</reference>
<evidence type="ECO:0000256" key="3">
    <source>
        <dbReference type="ARBA" id="ARBA00012483"/>
    </source>
</evidence>
<feature type="region of interest" description="Disordered" evidence="10">
    <location>
        <begin position="313"/>
        <end position="340"/>
    </location>
</feature>
<feature type="compositionally biased region" description="Basic and acidic residues" evidence="10">
    <location>
        <begin position="276"/>
        <end position="291"/>
    </location>
</feature>
<evidence type="ECO:0000256" key="7">
    <source>
        <dbReference type="ARBA" id="ARBA00022786"/>
    </source>
</evidence>
<proteinExistence type="predicted"/>
<dbReference type="AlphaFoldDB" id="A0A8T2VT79"/>
<feature type="transmembrane region" description="Helical" evidence="11">
    <location>
        <begin position="33"/>
        <end position="55"/>
    </location>
</feature>
<feature type="region of interest" description="Disordered" evidence="10">
    <location>
        <begin position="262"/>
        <end position="298"/>
    </location>
</feature>
<evidence type="ECO:0000256" key="4">
    <source>
        <dbReference type="ARBA" id="ARBA00022679"/>
    </source>
</evidence>
<dbReference type="GO" id="GO:0008270">
    <property type="term" value="F:zinc ion binding"/>
    <property type="evidence" value="ECO:0007669"/>
    <property type="project" value="UniProtKB-KW"/>
</dbReference>
<evidence type="ECO:0000259" key="12">
    <source>
        <dbReference type="PROSITE" id="PS50089"/>
    </source>
</evidence>
<evidence type="ECO:0000313" key="13">
    <source>
        <dbReference type="EMBL" id="KAH7447609.1"/>
    </source>
</evidence>
<dbReference type="GO" id="GO:0016567">
    <property type="term" value="P:protein ubiquitination"/>
    <property type="evidence" value="ECO:0007669"/>
    <property type="project" value="InterPro"/>
</dbReference>
<dbReference type="PROSITE" id="PS50089">
    <property type="entry name" value="ZF_RING_2"/>
    <property type="match status" value="1"/>
</dbReference>
<comment type="caution">
    <text evidence="13">The sequence shown here is derived from an EMBL/GenBank/DDBJ whole genome shotgun (WGS) entry which is preliminary data.</text>
</comment>
<keyword evidence="11" id="KW-1133">Transmembrane helix</keyword>
<evidence type="ECO:0000256" key="2">
    <source>
        <dbReference type="ARBA" id="ARBA00004906"/>
    </source>
</evidence>
<keyword evidence="6 9" id="KW-0863">Zinc-finger</keyword>
<dbReference type="GO" id="GO:0061630">
    <property type="term" value="F:ubiquitin protein ligase activity"/>
    <property type="evidence" value="ECO:0007669"/>
    <property type="project" value="UniProtKB-EC"/>
</dbReference>
<evidence type="ECO:0000313" key="14">
    <source>
        <dbReference type="Proteomes" id="UP000825935"/>
    </source>
</evidence>
<dbReference type="Proteomes" id="UP000825935">
    <property type="component" value="Chromosome 1"/>
</dbReference>
<comment type="catalytic activity">
    <reaction evidence="1">
        <text>S-ubiquitinyl-[E2 ubiquitin-conjugating enzyme]-L-cysteine + [acceptor protein]-L-lysine = [E2 ubiquitin-conjugating enzyme]-L-cysteine + N(6)-ubiquitinyl-[acceptor protein]-L-lysine.</text>
        <dbReference type="EC" id="2.3.2.27"/>
    </reaction>
</comment>
<dbReference type="PANTHER" id="PTHR46913">
    <property type="entry name" value="RING-H2 FINGER PROTEIN ATL16"/>
    <property type="match status" value="1"/>
</dbReference>
<name>A0A8T2VT79_CERRI</name>
<dbReference type="OrthoDB" id="909323at2759"/>
<keyword evidence="7" id="KW-0833">Ubl conjugation pathway</keyword>
<evidence type="ECO:0000256" key="6">
    <source>
        <dbReference type="ARBA" id="ARBA00022771"/>
    </source>
</evidence>
<evidence type="ECO:0000256" key="8">
    <source>
        <dbReference type="ARBA" id="ARBA00022833"/>
    </source>
</evidence>
<dbReference type="Pfam" id="PF13639">
    <property type="entry name" value="zf-RING_2"/>
    <property type="match status" value="1"/>
</dbReference>
<evidence type="ECO:0000256" key="9">
    <source>
        <dbReference type="PROSITE-ProRule" id="PRU00175"/>
    </source>
</evidence>
<evidence type="ECO:0000256" key="1">
    <source>
        <dbReference type="ARBA" id="ARBA00000900"/>
    </source>
</evidence>
<gene>
    <name evidence="13" type="ORF">KP509_01G113600</name>
</gene>
<keyword evidence="8" id="KW-0862">Zinc</keyword>
<dbReference type="InterPro" id="IPR044600">
    <property type="entry name" value="ATL1/ATL16-like"/>
</dbReference>
<dbReference type="SUPFAM" id="SSF57850">
    <property type="entry name" value="RING/U-box"/>
    <property type="match status" value="1"/>
</dbReference>
<dbReference type="OMA" id="RIANECI"/>
<keyword evidence="11" id="KW-0812">Transmembrane</keyword>
<dbReference type="PANTHER" id="PTHR46913:SF21">
    <property type="entry name" value="RING-TYPE E3 UBIQUITIN TRANSFERASE"/>
    <property type="match status" value="1"/>
</dbReference>
<feature type="domain" description="RING-type" evidence="12">
    <location>
        <begin position="117"/>
        <end position="159"/>
    </location>
</feature>
<dbReference type="EMBL" id="CM035406">
    <property type="protein sequence ID" value="KAH7447609.1"/>
    <property type="molecule type" value="Genomic_DNA"/>
</dbReference>
<dbReference type="Gene3D" id="3.30.40.10">
    <property type="entry name" value="Zinc/RING finger domain, C3HC4 (zinc finger)"/>
    <property type="match status" value="1"/>
</dbReference>